<dbReference type="Proteomes" id="UP000004926">
    <property type="component" value="Chromosome"/>
</dbReference>
<accession>H5X7U4</accession>
<dbReference type="HOGENOM" id="CLU_2957961_0_0_11"/>
<evidence type="ECO:0000313" key="1">
    <source>
        <dbReference type="EMBL" id="EHR52444.1"/>
    </source>
</evidence>
<dbReference type="RefSeq" id="WP_009155822.1">
    <property type="nucleotide sequence ID" value="NZ_CM001439.1"/>
</dbReference>
<keyword evidence="2" id="KW-1185">Reference proteome</keyword>
<name>H5X7U4_9PSEU</name>
<evidence type="ECO:0000313" key="2">
    <source>
        <dbReference type="Proteomes" id="UP000004926"/>
    </source>
</evidence>
<proteinExistence type="predicted"/>
<dbReference type="AlphaFoldDB" id="H5X7U4"/>
<sequence length="59" mass="7113">MVYIHHWAYDAGTVEVFEVFDTFAAARAKFTRDRRIRDVEWDIAEENLRAFPRPERLDI</sequence>
<protein>
    <submittedName>
        <fullName evidence="1">Uncharacterized protein</fullName>
    </submittedName>
</protein>
<gene>
    <name evidence="1" type="ORF">SacmaDRAFT_4254</name>
</gene>
<dbReference type="EMBL" id="CM001439">
    <property type="protein sequence ID" value="EHR52444.1"/>
    <property type="molecule type" value="Genomic_DNA"/>
</dbReference>
<organism evidence="1 2">
    <name type="scientific">Saccharomonospora marina XMU15</name>
    <dbReference type="NCBI Taxonomy" id="882083"/>
    <lineage>
        <taxon>Bacteria</taxon>
        <taxon>Bacillati</taxon>
        <taxon>Actinomycetota</taxon>
        <taxon>Actinomycetes</taxon>
        <taxon>Pseudonocardiales</taxon>
        <taxon>Pseudonocardiaceae</taxon>
        <taxon>Saccharomonospora</taxon>
    </lineage>
</organism>
<reference evidence="1 2" key="1">
    <citation type="journal article" date="2012" name="Stand. Genomic Sci.">
        <title>Genome sequence of the ocean sediment bacterium Saccharomonospora marina type strain (XMU15(T)).</title>
        <authorList>
            <person name="Klenk H.P."/>
            <person name="Lu M."/>
            <person name="Lucas S."/>
            <person name="Lapidus A."/>
            <person name="Copeland A."/>
            <person name="Pitluck S."/>
            <person name="Goodwin L.A."/>
            <person name="Han C."/>
            <person name="Tapia R."/>
            <person name="Brambilla E.M."/>
            <person name="Potter G."/>
            <person name="Land M."/>
            <person name="Ivanova N."/>
            <person name="Rohde M."/>
            <person name="Goker M."/>
            <person name="Detter J.C."/>
            <person name="Li W.J."/>
            <person name="Kyrpides N.C."/>
            <person name="Woyke T."/>
        </authorList>
    </citation>
    <scope>NUCLEOTIDE SEQUENCE [LARGE SCALE GENOMIC DNA]</scope>
    <source>
        <strain evidence="1 2">XMU15</strain>
    </source>
</reference>